<reference evidence="2" key="1">
    <citation type="submission" date="2021-01" db="EMBL/GenBank/DDBJ databases">
        <authorList>
            <person name="Bezrukov I."/>
        </authorList>
    </citation>
    <scope>NUCLEOTIDE SEQUENCE</scope>
</reference>
<name>A0A8S1ZY65_ARAAE</name>
<feature type="region of interest" description="Disordered" evidence="1">
    <location>
        <begin position="97"/>
        <end position="158"/>
    </location>
</feature>
<feature type="compositionally biased region" description="Polar residues" evidence="1">
    <location>
        <begin position="97"/>
        <end position="109"/>
    </location>
</feature>
<keyword evidence="3" id="KW-1185">Reference proteome</keyword>
<protein>
    <submittedName>
        <fullName evidence="2">Uncharacterized protein</fullName>
    </submittedName>
</protein>
<dbReference type="AlphaFoldDB" id="A0A8S1ZY65"/>
<organism evidence="2 3">
    <name type="scientific">Arabidopsis arenosa</name>
    <name type="common">Sand rock-cress</name>
    <name type="synonym">Cardaminopsis arenosa</name>
    <dbReference type="NCBI Taxonomy" id="38785"/>
    <lineage>
        <taxon>Eukaryota</taxon>
        <taxon>Viridiplantae</taxon>
        <taxon>Streptophyta</taxon>
        <taxon>Embryophyta</taxon>
        <taxon>Tracheophyta</taxon>
        <taxon>Spermatophyta</taxon>
        <taxon>Magnoliopsida</taxon>
        <taxon>eudicotyledons</taxon>
        <taxon>Gunneridae</taxon>
        <taxon>Pentapetalae</taxon>
        <taxon>rosids</taxon>
        <taxon>malvids</taxon>
        <taxon>Brassicales</taxon>
        <taxon>Brassicaceae</taxon>
        <taxon>Camelineae</taxon>
        <taxon>Arabidopsis</taxon>
    </lineage>
</organism>
<sequence length="247" mass="26412">MEDLGLPHRLIGAGEEPLGERANIYNKMKTLRGIIDSLDQTEIKLIRDSPLGGLLDFPNKPAWTANFGLFLLGLQLDIAKSNEIDLPANSSVINNDVINPESGGSNHSIASPGEEADSESQGVGQMGSEPMQADVPSQSSVVGNPGERRSKRLRTRSSKLDGRFQFDKKTKLLVGHPSPIATLPTVSIDPEERFNNSMKKLKAISSISLGDGAHVVGGMDDCVEFLSDSIDAETKKLVSALILAGVP</sequence>
<evidence type="ECO:0000313" key="2">
    <source>
        <dbReference type="EMBL" id="CAE5967576.1"/>
    </source>
</evidence>
<gene>
    <name evidence="2" type="ORF">AARE701A_LOCUS7415</name>
</gene>
<dbReference type="Proteomes" id="UP000682877">
    <property type="component" value="Chromosome 3"/>
</dbReference>
<dbReference type="EMBL" id="LR999453">
    <property type="protein sequence ID" value="CAE5967576.1"/>
    <property type="molecule type" value="Genomic_DNA"/>
</dbReference>
<proteinExistence type="predicted"/>
<evidence type="ECO:0000313" key="3">
    <source>
        <dbReference type="Proteomes" id="UP000682877"/>
    </source>
</evidence>
<evidence type="ECO:0000256" key="1">
    <source>
        <dbReference type="SAM" id="MobiDB-lite"/>
    </source>
</evidence>
<accession>A0A8S1ZY65</accession>